<proteinExistence type="predicted"/>
<dbReference type="EMBL" id="KN124866">
    <property type="protein sequence ID" value="KFO19944.1"/>
    <property type="molecule type" value="Genomic_DNA"/>
</dbReference>
<dbReference type="Proteomes" id="UP000028990">
    <property type="component" value="Unassembled WGS sequence"/>
</dbReference>
<accession>A0A091CM87</accession>
<reference evidence="2 3" key="1">
    <citation type="submission" date="2013-11" db="EMBL/GenBank/DDBJ databases">
        <title>The Damaraland mole rat (Fukomys damarensis) genome and evolution of African mole rats.</title>
        <authorList>
            <person name="Gladyshev V.N."/>
            <person name="Fang X."/>
        </authorList>
    </citation>
    <scope>NUCLEOTIDE SEQUENCE [LARGE SCALE GENOMIC DNA]</scope>
    <source>
        <tissue evidence="2">Liver</tissue>
    </source>
</reference>
<name>A0A091CM87_FUKDA</name>
<evidence type="ECO:0000256" key="1">
    <source>
        <dbReference type="SAM" id="MobiDB-lite"/>
    </source>
</evidence>
<evidence type="ECO:0000313" key="3">
    <source>
        <dbReference type="Proteomes" id="UP000028990"/>
    </source>
</evidence>
<organism evidence="2 3">
    <name type="scientific">Fukomys damarensis</name>
    <name type="common">Damaraland mole rat</name>
    <name type="synonym">Cryptomys damarensis</name>
    <dbReference type="NCBI Taxonomy" id="885580"/>
    <lineage>
        <taxon>Eukaryota</taxon>
        <taxon>Metazoa</taxon>
        <taxon>Chordata</taxon>
        <taxon>Craniata</taxon>
        <taxon>Vertebrata</taxon>
        <taxon>Euteleostomi</taxon>
        <taxon>Mammalia</taxon>
        <taxon>Eutheria</taxon>
        <taxon>Euarchontoglires</taxon>
        <taxon>Glires</taxon>
        <taxon>Rodentia</taxon>
        <taxon>Hystricomorpha</taxon>
        <taxon>Bathyergidae</taxon>
        <taxon>Fukomys</taxon>
    </lineage>
</organism>
<gene>
    <name evidence="2" type="ORF">H920_18571</name>
</gene>
<keyword evidence="3" id="KW-1185">Reference proteome</keyword>
<dbReference type="AlphaFoldDB" id="A0A091CM87"/>
<sequence>MANAQRGVQTVDAEEPSKDQHAQALRPVSSERVLKQLLLVLDTKEEDVVLCFKITAIPADLETEWQG</sequence>
<evidence type="ECO:0000313" key="2">
    <source>
        <dbReference type="EMBL" id="KFO19944.1"/>
    </source>
</evidence>
<feature type="region of interest" description="Disordered" evidence="1">
    <location>
        <begin position="1"/>
        <end position="26"/>
    </location>
</feature>
<protein>
    <submittedName>
        <fullName evidence="2">Uncharacterized protein</fullName>
    </submittedName>
</protein>